<gene>
    <name evidence="7" type="ORF">Maq22A_5p70060</name>
</gene>
<organism evidence="7 8">
    <name type="scientific">Methylobacterium aquaticum</name>
    <dbReference type="NCBI Taxonomy" id="270351"/>
    <lineage>
        <taxon>Bacteria</taxon>
        <taxon>Pseudomonadati</taxon>
        <taxon>Pseudomonadota</taxon>
        <taxon>Alphaproteobacteria</taxon>
        <taxon>Hyphomicrobiales</taxon>
        <taxon>Methylobacteriaceae</taxon>
        <taxon>Methylobacterium</taxon>
    </lineage>
</organism>
<evidence type="ECO:0000256" key="6">
    <source>
        <dbReference type="RuleBase" id="RU365089"/>
    </source>
</evidence>
<keyword evidence="3 6" id="KW-0815">Transposition</keyword>
<keyword evidence="5 6" id="KW-0233">DNA recombination</keyword>
<keyword evidence="4 6" id="KW-0238">DNA-binding</keyword>
<dbReference type="GO" id="GO:0003677">
    <property type="term" value="F:DNA binding"/>
    <property type="evidence" value="ECO:0007669"/>
    <property type="project" value="UniProtKB-UniRule"/>
</dbReference>
<protein>
    <recommendedName>
        <fullName evidence="6">Mutator family transposase</fullName>
    </recommendedName>
</protein>
<reference evidence="7 8" key="1">
    <citation type="journal article" date="2015" name="Genome Announc.">
        <title>Complete Genome Sequence of Methylobacterium aquaticum Strain 22A, Isolated from Racomitrium japonicum Moss.</title>
        <authorList>
            <person name="Tani A."/>
            <person name="Ogura Y."/>
            <person name="Hayashi T."/>
            <person name="Kimbara K."/>
        </authorList>
    </citation>
    <scope>NUCLEOTIDE SEQUENCE [LARGE SCALE GENOMIC DNA]</scope>
    <source>
        <strain evidence="7 8">MA-22A</strain>
        <plasmid evidence="8">Plasmid pMaq22A_5p DNA</plasmid>
    </source>
</reference>
<dbReference type="Proteomes" id="UP000061432">
    <property type="component" value="Plasmid pMaq22A_5p"/>
</dbReference>
<comment type="similarity">
    <text evidence="2 6">Belongs to the transposase mutator family.</text>
</comment>
<sequence>MEFADFNPNREHPMTDDRVALIEAFQKADDGNFLRSLAETVLQILMEADVDGLIGAGRYERSGERSTYRNGYRERSLDTRLGSLNLKIPKLRTGSYFPGFLEPRKTVEKALVAVIQEAWIAGVSTRRVDDLVQAMGLSGISKSSVSKLCKDIDERVNAFLKRPLSGAWPYLWLDATYLKVREGGRIVSVAAIVAVAVDTEGRREIIGLHIGPSEAEVFWTDFLRDLVKRGLSGVQLVISDAHEGLKAAICRVLKATWQRCRVHWTRNALAYVPRAQQTMVAAGLRHAFQQPDQEAARAALHHLAEQLHNRWPKLKGFIDATSEDVLAYLTFPLQHRTKLHSTNPLERLNKEIKRRADVVGIFPNTDSIQRLIGAVLLEANDEWQLQHRYMQIEGMAGFTPSLLDDTLTAIPPQAA</sequence>
<dbReference type="KEGG" id="maqu:Maq22A_5p70060"/>
<evidence type="ECO:0000256" key="2">
    <source>
        <dbReference type="ARBA" id="ARBA00010961"/>
    </source>
</evidence>
<dbReference type="GO" id="GO:0004803">
    <property type="term" value="F:transposase activity"/>
    <property type="evidence" value="ECO:0007669"/>
    <property type="project" value="UniProtKB-UniRule"/>
</dbReference>
<evidence type="ECO:0000256" key="5">
    <source>
        <dbReference type="ARBA" id="ARBA00023172"/>
    </source>
</evidence>
<dbReference type="PATRIC" id="fig|270351.10.peg.7631"/>
<evidence type="ECO:0000313" key="7">
    <source>
        <dbReference type="EMBL" id="BAQ50436.1"/>
    </source>
</evidence>
<proteinExistence type="inferred from homology"/>
<dbReference type="AlphaFoldDB" id="A0A0C6FCK3"/>
<dbReference type="NCBIfam" id="NF033543">
    <property type="entry name" value="transpos_IS256"/>
    <property type="match status" value="1"/>
</dbReference>
<keyword evidence="7" id="KW-0614">Plasmid</keyword>
<evidence type="ECO:0000256" key="4">
    <source>
        <dbReference type="ARBA" id="ARBA00023125"/>
    </source>
</evidence>
<dbReference type="PANTHER" id="PTHR33217">
    <property type="entry name" value="TRANSPOSASE FOR INSERTION SEQUENCE ELEMENT IS1081"/>
    <property type="match status" value="1"/>
</dbReference>
<reference evidence="8" key="2">
    <citation type="submission" date="2015-01" db="EMBL/GenBank/DDBJ databases">
        <title>Complete genome sequence of Methylobacterium aquaticum strain 22A.</title>
        <authorList>
            <person name="Tani A."/>
            <person name="Ogura Y."/>
            <person name="Hayashi T."/>
        </authorList>
    </citation>
    <scope>NUCLEOTIDE SEQUENCE [LARGE SCALE GENOMIC DNA]</scope>
    <source>
        <strain evidence="8">MA-22A</strain>
        <plasmid evidence="8">Plasmid pMaq22A_5p DNA</plasmid>
    </source>
</reference>
<dbReference type="Pfam" id="PF00872">
    <property type="entry name" value="Transposase_mut"/>
    <property type="match status" value="1"/>
</dbReference>
<name>A0A0C6FCK3_9HYPH</name>
<comment type="function">
    <text evidence="1 6">Required for the transposition of the insertion element.</text>
</comment>
<evidence type="ECO:0000313" key="8">
    <source>
        <dbReference type="Proteomes" id="UP000061432"/>
    </source>
</evidence>
<keyword evidence="6" id="KW-0814">Transposable element</keyword>
<dbReference type="InterPro" id="IPR001207">
    <property type="entry name" value="Transposase_mutator"/>
</dbReference>
<accession>A0A0C6FCK3</accession>
<dbReference type="GO" id="GO:0006313">
    <property type="term" value="P:DNA transposition"/>
    <property type="evidence" value="ECO:0007669"/>
    <property type="project" value="UniProtKB-UniRule"/>
</dbReference>
<evidence type="ECO:0000256" key="1">
    <source>
        <dbReference type="ARBA" id="ARBA00002190"/>
    </source>
</evidence>
<dbReference type="PANTHER" id="PTHR33217:SF7">
    <property type="entry name" value="TRANSPOSASE FOR INSERTION SEQUENCE ELEMENT IS1081"/>
    <property type="match status" value="1"/>
</dbReference>
<dbReference type="EMBL" id="AP014709">
    <property type="protein sequence ID" value="BAQ50436.1"/>
    <property type="molecule type" value="Genomic_DNA"/>
</dbReference>
<geneLocation type="plasmid" evidence="8">
    <name>pMaq22A_5p DNA</name>
</geneLocation>
<evidence type="ECO:0000256" key="3">
    <source>
        <dbReference type="ARBA" id="ARBA00022578"/>
    </source>
</evidence>